<evidence type="ECO:0000313" key="3">
    <source>
        <dbReference type="EMBL" id="EAR86861.2"/>
    </source>
</evidence>
<keyword evidence="4" id="KW-1185">Reference proteome</keyword>
<evidence type="ECO:0000256" key="1">
    <source>
        <dbReference type="SAM" id="Coils"/>
    </source>
</evidence>
<dbReference type="GeneID" id="7844137"/>
<gene>
    <name evidence="3" type="ORF">TTHERM_00205190</name>
</gene>
<feature type="coiled-coil region" evidence="1">
    <location>
        <begin position="171"/>
        <end position="250"/>
    </location>
</feature>
<dbReference type="EMBL" id="GG662857">
    <property type="protein sequence ID" value="EAR86861.2"/>
    <property type="molecule type" value="Genomic_DNA"/>
</dbReference>
<keyword evidence="1" id="KW-0175">Coiled coil</keyword>
<dbReference type="Proteomes" id="UP000009168">
    <property type="component" value="Unassembled WGS sequence"/>
</dbReference>
<feature type="compositionally biased region" description="Basic residues" evidence="2">
    <location>
        <begin position="1"/>
        <end position="12"/>
    </location>
</feature>
<dbReference type="InParanoid" id="Q22NC4"/>
<feature type="coiled-coil region" evidence="1">
    <location>
        <begin position="395"/>
        <end position="443"/>
    </location>
</feature>
<feature type="compositionally biased region" description="Low complexity" evidence="2">
    <location>
        <begin position="493"/>
        <end position="512"/>
    </location>
</feature>
<dbReference type="KEGG" id="tet:TTHERM_00205190"/>
<feature type="region of interest" description="Disordered" evidence="2">
    <location>
        <begin position="493"/>
        <end position="514"/>
    </location>
</feature>
<proteinExistence type="predicted"/>
<sequence length="599" mass="71891">MSSSKQQHKKKALSTLQNHRVQCHPSYENTYRDENIEVNKENKKDQNYLIQQQQIQQNQLRKHSFSKGREQSYNQIQMKQEQNEKYSYRQLSQNQSVDQIPQKIQCSVTDTTTEIKWKELQEMDEEEMYIERLRQQRKKIDEIKGEFVQKIDYYNELEIKLKELAKYKPYFEKYNQLKKIMEQTLEKLDKRETDYKCQKEQNNLLKAQIKELQEKNADGKKDNLQLLEDIEQRKIQNSQLQNQIRSMIAKENEIQYQLKAQQDKFESLDQLFKQQMTQTKIENIKLFDNLNIIKQLNEQIIILKSSKEESNVNNQRLQQQIIEQQEEINKIKDEKAIILKELQRKTSEIDDLKVKFQELEYNQIMINAKKSIMQEEFEQKRALNDNNLEEFKFIINEQEEELKKSRTLNQLLSVEYDTAVKKIKEFEQEIWEYRKENHNLKVKLSNILQGKGELIIPNQKLVKEELDQLEKDIFSFKKAQMIKQQNEQQAKNYDYKNSNNNNKNNIIPSSDDGNSSEALYSYANRIQNQPTQDSCYNLSNANCNTSKSNNNNNNNNYYNIETDKYNSSNAQLYSNYSEQPQFQNNLNNSHFSNHNYNQF</sequence>
<organism evidence="3 4">
    <name type="scientific">Tetrahymena thermophila (strain SB210)</name>
    <dbReference type="NCBI Taxonomy" id="312017"/>
    <lineage>
        <taxon>Eukaryota</taxon>
        <taxon>Sar</taxon>
        <taxon>Alveolata</taxon>
        <taxon>Ciliophora</taxon>
        <taxon>Intramacronucleata</taxon>
        <taxon>Oligohymenophorea</taxon>
        <taxon>Hymenostomatida</taxon>
        <taxon>Tetrahymenina</taxon>
        <taxon>Tetrahymenidae</taxon>
        <taxon>Tetrahymena</taxon>
    </lineage>
</organism>
<reference evidence="4" key="1">
    <citation type="journal article" date="2006" name="PLoS Biol.">
        <title>Macronuclear genome sequence of the ciliate Tetrahymena thermophila, a model eukaryote.</title>
        <authorList>
            <person name="Eisen J.A."/>
            <person name="Coyne R.S."/>
            <person name="Wu M."/>
            <person name="Wu D."/>
            <person name="Thiagarajan M."/>
            <person name="Wortman J.R."/>
            <person name="Badger J.H."/>
            <person name="Ren Q."/>
            <person name="Amedeo P."/>
            <person name="Jones K.M."/>
            <person name="Tallon L.J."/>
            <person name="Delcher A.L."/>
            <person name="Salzberg S.L."/>
            <person name="Silva J.C."/>
            <person name="Haas B.J."/>
            <person name="Majoros W.H."/>
            <person name="Farzad M."/>
            <person name="Carlton J.M."/>
            <person name="Smith R.K. Jr."/>
            <person name="Garg J."/>
            <person name="Pearlman R.E."/>
            <person name="Karrer K.M."/>
            <person name="Sun L."/>
            <person name="Manning G."/>
            <person name="Elde N.C."/>
            <person name="Turkewitz A.P."/>
            <person name="Asai D.J."/>
            <person name="Wilkes D.E."/>
            <person name="Wang Y."/>
            <person name="Cai H."/>
            <person name="Collins K."/>
            <person name="Stewart B.A."/>
            <person name="Lee S.R."/>
            <person name="Wilamowska K."/>
            <person name="Weinberg Z."/>
            <person name="Ruzzo W.L."/>
            <person name="Wloga D."/>
            <person name="Gaertig J."/>
            <person name="Frankel J."/>
            <person name="Tsao C.-C."/>
            <person name="Gorovsky M.A."/>
            <person name="Keeling P.J."/>
            <person name="Waller R.F."/>
            <person name="Patron N.J."/>
            <person name="Cherry J.M."/>
            <person name="Stover N.A."/>
            <person name="Krieger C.J."/>
            <person name="del Toro C."/>
            <person name="Ryder H.F."/>
            <person name="Williamson S.C."/>
            <person name="Barbeau R.A."/>
            <person name="Hamilton E.P."/>
            <person name="Orias E."/>
        </authorList>
    </citation>
    <scope>NUCLEOTIDE SEQUENCE [LARGE SCALE GENOMIC DNA]</scope>
    <source>
        <strain evidence="4">SB210</strain>
    </source>
</reference>
<evidence type="ECO:0000313" key="4">
    <source>
        <dbReference type="Proteomes" id="UP000009168"/>
    </source>
</evidence>
<evidence type="ECO:0000256" key="2">
    <source>
        <dbReference type="SAM" id="MobiDB-lite"/>
    </source>
</evidence>
<accession>Q22NC4</accession>
<name>Q22NC4_TETTS</name>
<dbReference type="HOGENOM" id="CLU_449417_0_0_1"/>
<feature type="coiled-coil region" evidence="1">
    <location>
        <begin position="307"/>
        <end position="362"/>
    </location>
</feature>
<dbReference type="AlphaFoldDB" id="Q22NC4"/>
<feature type="region of interest" description="Disordered" evidence="2">
    <location>
        <begin position="1"/>
        <end position="34"/>
    </location>
</feature>
<protein>
    <submittedName>
        <fullName evidence="3">Uncharacterized protein</fullName>
    </submittedName>
</protein>
<dbReference type="RefSeq" id="XP_001007106.2">
    <property type="nucleotide sequence ID" value="XM_001007106.2"/>
</dbReference>